<comment type="caution">
    <text evidence="1">The sequence shown here is derived from an EMBL/GenBank/DDBJ whole genome shotgun (WGS) entry which is preliminary data.</text>
</comment>
<gene>
    <name evidence="1" type="ORF">ASZ90_018029</name>
</gene>
<organism evidence="1">
    <name type="scientific">hydrocarbon metagenome</name>
    <dbReference type="NCBI Taxonomy" id="938273"/>
    <lineage>
        <taxon>unclassified sequences</taxon>
        <taxon>metagenomes</taxon>
        <taxon>ecological metagenomes</taxon>
    </lineage>
</organism>
<evidence type="ECO:0000313" key="1">
    <source>
        <dbReference type="EMBL" id="KUG04538.1"/>
    </source>
</evidence>
<proteinExistence type="predicted"/>
<accession>A0A0W8E7E0</accession>
<dbReference type="EMBL" id="LNQE01001845">
    <property type="protein sequence ID" value="KUG04538.1"/>
    <property type="molecule type" value="Genomic_DNA"/>
</dbReference>
<sequence>MTCSIPPFYKDESGDTDAALLGVSTWRLTPSADKPMSM</sequence>
<reference evidence="1" key="1">
    <citation type="journal article" date="2015" name="Proc. Natl. Acad. Sci. U.S.A.">
        <title>Networks of energetic and metabolic interactions define dynamics in microbial communities.</title>
        <authorList>
            <person name="Embree M."/>
            <person name="Liu J.K."/>
            <person name="Al-Bassam M.M."/>
            <person name="Zengler K."/>
        </authorList>
    </citation>
    <scope>NUCLEOTIDE SEQUENCE</scope>
</reference>
<dbReference type="AlphaFoldDB" id="A0A0W8E7E0"/>
<name>A0A0W8E7E0_9ZZZZ</name>
<protein>
    <submittedName>
        <fullName evidence="1">Uncharacterized protein</fullName>
    </submittedName>
</protein>